<name>A0ABM7MJ02_9BURK</name>
<reference evidence="1 2" key="1">
    <citation type="journal article" date="2021" name="Microbiol. Spectr.">
        <title>A Single Bacterium Capable of Oxidation and Reduction of Iron at Circumneutral pH.</title>
        <authorList>
            <person name="Kato S."/>
            <person name="Ohkuma M."/>
        </authorList>
    </citation>
    <scope>NUCLEOTIDE SEQUENCE [LARGE SCALE GENOMIC DNA]</scope>
    <source>
        <strain evidence="1 2">MIZ03</strain>
    </source>
</reference>
<organism evidence="1 2">
    <name type="scientific">Rhodoferax lithotrophicus</name>
    <dbReference type="NCBI Taxonomy" id="2798804"/>
    <lineage>
        <taxon>Bacteria</taxon>
        <taxon>Pseudomonadati</taxon>
        <taxon>Pseudomonadota</taxon>
        <taxon>Betaproteobacteria</taxon>
        <taxon>Burkholderiales</taxon>
        <taxon>Comamonadaceae</taxon>
        <taxon>Rhodoferax</taxon>
    </lineage>
</organism>
<protein>
    <submittedName>
        <fullName evidence="1">Uncharacterized protein</fullName>
    </submittedName>
</protein>
<gene>
    <name evidence="1" type="ORF">MIZ03_1140</name>
</gene>
<keyword evidence="2" id="KW-1185">Reference proteome</keyword>
<dbReference type="Proteomes" id="UP000824366">
    <property type="component" value="Chromosome"/>
</dbReference>
<evidence type="ECO:0000313" key="2">
    <source>
        <dbReference type="Proteomes" id="UP000824366"/>
    </source>
</evidence>
<dbReference type="EMBL" id="AP024238">
    <property type="protein sequence ID" value="BCO26260.1"/>
    <property type="molecule type" value="Genomic_DNA"/>
</dbReference>
<proteinExistence type="predicted"/>
<sequence>MVCVTRVLSELFTFGTPPTEDVTVLAFIQPHRPYNEMLLARTHLLLGTSSFIHRGTS</sequence>
<accession>A0ABM7MJ02</accession>
<evidence type="ECO:0000313" key="1">
    <source>
        <dbReference type="EMBL" id="BCO26260.1"/>
    </source>
</evidence>